<gene>
    <name evidence="1" type="ORF">Pcinc_038133</name>
</gene>
<dbReference type="AlphaFoldDB" id="A0AAE1BR63"/>
<comment type="caution">
    <text evidence="1">The sequence shown here is derived from an EMBL/GenBank/DDBJ whole genome shotgun (WGS) entry which is preliminary data.</text>
</comment>
<name>A0AAE1BR63_PETCI</name>
<reference evidence="1" key="1">
    <citation type="submission" date="2023-10" db="EMBL/GenBank/DDBJ databases">
        <title>Genome assemblies of two species of porcelain crab, Petrolisthes cinctipes and Petrolisthes manimaculis (Anomura: Porcellanidae).</title>
        <authorList>
            <person name="Angst P."/>
        </authorList>
    </citation>
    <scope>NUCLEOTIDE SEQUENCE</scope>
    <source>
        <strain evidence="1">PB745_01</strain>
        <tissue evidence="1">Gill</tissue>
    </source>
</reference>
<organism evidence="1 2">
    <name type="scientific">Petrolisthes cinctipes</name>
    <name type="common">Flat porcelain crab</name>
    <dbReference type="NCBI Taxonomy" id="88211"/>
    <lineage>
        <taxon>Eukaryota</taxon>
        <taxon>Metazoa</taxon>
        <taxon>Ecdysozoa</taxon>
        <taxon>Arthropoda</taxon>
        <taxon>Crustacea</taxon>
        <taxon>Multicrustacea</taxon>
        <taxon>Malacostraca</taxon>
        <taxon>Eumalacostraca</taxon>
        <taxon>Eucarida</taxon>
        <taxon>Decapoda</taxon>
        <taxon>Pleocyemata</taxon>
        <taxon>Anomura</taxon>
        <taxon>Galatheoidea</taxon>
        <taxon>Porcellanidae</taxon>
        <taxon>Petrolisthes</taxon>
    </lineage>
</organism>
<dbReference type="Proteomes" id="UP001286313">
    <property type="component" value="Unassembled WGS sequence"/>
</dbReference>
<sequence length="129" mass="14654">MQASNRDHLSILSANVRGFQTNIGDLIHSHVIPHSPDVVATVETLLNETIPNNYGLIQGYTRWHRRDRTRGTFGGVAWQGSEPIQFLCTHLDRLLHQFSCNHTIIVGDLNQHLIARSFDELLTVYEMPP</sequence>
<evidence type="ECO:0008006" key="3">
    <source>
        <dbReference type="Google" id="ProtNLM"/>
    </source>
</evidence>
<keyword evidence="2" id="KW-1185">Reference proteome</keyword>
<dbReference type="SUPFAM" id="SSF56219">
    <property type="entry name" value="DNase I-like"/>
    <property type="match status" value="1"/>
</dbReference>
<protein>
    <recommendedName>
        <fullName evidence="3">Endonuclease/exonuclease/phosphatase domain-containing protein</fullName>
    </recommendedName>
</protein>
<proteinExistence type="predicted"/>
<evidence type="ECO:0000313" key="1">
    <source>
        <dbReference type="EMBL" id="KAK3855472.1"/>
    </source>
</evidence>
<dbReference type="EMBL" id="JAWQEG010006203">
    <property type="protein sequence ID" value="KAK3855472.1"/>
    <property type="molecule type" value="Genomic_DNA"/>
</dbReference>
<dbReference type="InterPro" id="IPR036691">
    <property type="entry name" value="Endo/exonu/phosph_ase_sf"/>
</dbReference>
<accession>A0AAE1BR63</accession>
<evidence type="ECO:0000313" key="2">
    <source>
        <dbReference type="Proteomes" id="UP001286313"/>
    </source>
</evidence>